<feature type="transmembrane region" description="Helical" evidence="12">
    <location>
        <begin position="708"/>
        <end position="730"/>
    </location>
</feature>
<dbReference type="InterPro" id="IPR003591">
    <property type="entry name" value="Leu-rich_rpt_typical-subtyp"/>
</dbReference>
<protein>
    <recommendedName>
        <fullName evidence="13">TIR domain-containing protein</fullName>
    </recommendedName>
</protein>
<evidence type="ECO:0000256" key="6">
    <source>
        <dbReference type="ARBA" id="ARBA00022737"/>
    </source>
</evidence>
<keyword evidence="10" id="KW-0325">Glycoprotein</keyword>
<dbReference type="InterPro" id="IPR035897">
    <property type="entry name" value="Toll_tir_struct_dom_sf"/>
</dbReference>
<dbReference type="EMBL" id="RQTK01000017">
    <property type="protein sequence ID" value="RUS91172.1"/>
    <property type="molecule type" value="Genomic_DNA"/>
</dbReference>
<keyword evidence="7 12" id="KW-1133">Transmembrane helix</keyword>
<comment type="caution">
    <text evidence="14">The sequence shown here is derived from an EMBL/GenBank/DDBJ whole genome shotgun (WGS) entry which is preliminary data.</text>
</comment>
<dbReference type="Proteomes" id="UP000271974">
    <property type="component" value="Unassembled WGS sequence"/>
</dbReference>
<dbReference type="Gene3D" id="3.40.50.10140">
    <property type="entry name" value="Toll/interleukin-1 receptor homology (TIR) domain"/>
    <property type="match status" value="1"/>
</dbReference>
<dbReference type="Gene3D" id="3.80.10.10">
    <property type="entry name" value="Ribonuclease Inhibitor"/>
    <property type="match status" value="3"/>
</dbReference>
<dbReference type="GO" id="GO:0038023">
    <property type="term" value="F:signaling receptor activity"/>
    <property type="evidence" value="ECO:0007669"/>
    <property type="project" value="TreeGrafter"/>
</dbReference>
<comment type="subcellular location">
    <subcellularLocation>
        <location evidence="1">Membrane</location>
        <topology evidence="1">Single-pass membrane protein</topology>
    </subcellularLocation>
</comment>
<evidence type="ECO:0000256" key="9">
    <source>
        <dbReference type="ARBA" id="ARBA00023170"/>
    </source>
</evidence>
<reference evidence="14 15" key="1">
    <citation type="submission" date="2019-01" db="EMBL/GenBank/DDBJ databases">
        <title>A draft genome assembly of the solar-powered sea slug Elysia chlorotica.</title>
        <authorList>
            <person name="Cai H."/>
            <person name="Li Q."/>
            <person name="Fang X."/>
            <person name="Li J."/>
            <person name="Curtis N.E."/>
            <person name="Altenburger A."/>
            <person name="Shibata T."/>
            <person name="Feng M."/>
            <person name="Maeda T."/>
            <person name="Schwartz J.A."/>
            <person name="Shigenobu S."/>
            <person name="Lundholm N."/>
            <person name="Nishiyama T."/>
            <person name="Yang H."/>
            <person name="Hasebe M."/>
            <person name="Li S."/>
            <person name="Pierce S.K."/>
            <person name="Wang J."/>
        </authorList>
    </citation>
    <scope>NUCLEOTIDE SEQUENCE [LARGE SCALE GENOMIC DNA]</scope>
    <source>
        <strain evidence="14">EC2010</strain>
        <tissue evidence="14">Whole organism of an adult</tissue>
    </source>
</reference>
<dbReference type="Pfam" id="PF13855">
    <property type="entry name" value="LRR_8"/>
    <property type="match status" value="2"/>
</dbReference>
<dbReference type="STRING" id="188477.A0A433UBN6"/>
<evidence type="ECO:0000256" key="5">
    <source>
        <dbReference type="ARBA" id="ARBA00022729"/>
    </source>
</evidence>
<dbReference type="InterPro" id="IPR001611">
    <property type="entry name" value="Leu-rich_rpt"/>
</dbReference>
<gene>
    <name evidence="14" type="ORF">EGW08_001085</name>
</gene>
<feature type="region of interest" description="Disordered" evidence="11">
    <location>
        <begin position="403"/>
        <end position="422"/>
    </location>
</feature>
<dbReference type="PANTHER" id="PTHR24365">
    <property type="entry name" value="TOLL-LIKE RECEPTOR"/>
    <property type="match status" value="1"/>
</dbReference>
<accession>A0A433UBN6</accession>
<proteinExistence type="inferred from homology"/>
<dbReference type="Pfam" id="PF01582">
    <property type="entry name" value="TIR"/>
    <property type="match status" value="1"/>
</dbReference>
<keyword evidence="8 12" id="KW-0472">Membrane</keyword>
<evidence type="ECO:0000256" key="12">
    <source>
        <dbReference type="SAM" id="Phobius"/>
    </source>
</evidence>
<dbReference type="GO" id="GO:0005886">
    <property type="term" value="C:plasma membrane"/>
    <property type="evidence" value="ECO:0007669"/>
    <property type="project" value="TreeGrafter"/>
</dbReference>
<evidence type="ECO:0000256" key="7">
    <source>
        <dbReference type="ARBA" id="ARBA00022989"/>
    </source>
</evidence>
<evidence type="ECO:0000313" key="14">
    <source>
        <dbReference type="EMBL" id="RUS91172.1"/>
    </source>
</evidence>
<keyword evidence="6" id="KW-0677">Repeat</keyword>
<evidence type="ECO:0000256" key="3">
    <source>
        <dbReference type="ARBA" id="ARBA00022614"/>
    </source>
</evidence>
<dbReference type="GO" id="GO:0007165">
    <property type="term" value="P:signal transduction"/>
    <property type="evidence" value="ECO:0007669"/>
    <property type="project" value="InterPro"/>
</dbReference>
<dbReference type="InterPro" id="IPR000157">
    <property type="entry name" value="TIR_dom"/>
</dbReference>
<comment type="similarity">
    <text evidence="2">Belongs to the Toll-like receptor family.</text>
</comment>
<dbReference type="PRINTS" id="PR01537">
    <property type="entry name" value="INTRLKN1R1F"/>
</dbReference>
<dbReference type="SMART" id="SM00369">
    <property type="entry name" value="LRR_TYP"/>
    <property type="match status" value="6"/>
</dbReference>
<keyword evidence="9" id="KW-0675">Receptor</keyword>
<evidence type="ECO:0000256" key="4">
    <source>
        <dbReference type="ARBA" id="ARBA00022692"/>
    </source>
</evidence>
<keyword evidence="15" id="KW-1185">Reference proteome</keyword>
<evidence type="ECO:0000256" key="8">
    <source>
        <dbReference type="ARBA" id="ARBA00023136"/>
    </source>
</evidence>
<dbReference type="SUPFAM" id="SSF52200">
    <property type="entry name" value="Toll/Interleukin receptor TIR domain"/>
    <property type="match status" value="1"/>
</dbReference>
<evidence type="ECO:0000256" key="1">
    <source>
        <dbReference type="ARBA" id="ARBA00004167"/>
    </source>
</evidence>
<evidence type="ECO:0000259" key="13">
    <source>
        <dbReference type="PROSITE" id="PS50104"/>
    </source>
</evidence>
<sequence>MGKSLVALPGHLPPSISNLDVDNNAIAHFESSVLSRYTTLLTLNAPRNKISELRHDGCQSALSIRHLDLSFNNISTLENGALACMPNLTQLILRGNNIEMLTGQTLAGLSKLELLDLAINKILTIQPGAFLYCQELVQLDLSHNKKLSLSRRYVETFTPLTKLEVLNIQGCTTLGGRYPTEVLSVLPALQELWVNGEKYPFDCKLQSLKNLTRLNLGTTNFCWTKNFTSSYFCGLPHLKSIKIEGCDAKEYSVSMFDANPNLEEFELFLEINIVNNLLPVLCYLPDLSKLKSVTIANLKKHKKLSPLISLQQKDAVCLGKMVNLVSLNLDYNDISQVGRDFSLLLPKSLRAFSLRGNLLISFQSLLYEIRSSPHIFPSLKSVYEDDQGLKPIWKTNTSPILELSQSPERHSRRRDSVEHQTDNALDLTSKTAQKNLLARLNDPTGSSDSMNQASLVDKDPIFLDFYSASHSMNLGVFSFKKANTLQFRVLNVSNTFITDWGEYPVRYMPEWTVIADLSENKCERFKETFFVVNNSLIELHAHGNFLGPMLSQDVSGDKLSRLTRLEYLDLSRNHLFYLPRLLFTGLSRLQVLKLSSNNIESLDIHIGHMKSLLFIDLTKNSISYISTRTRDELDTLSANRTIFVDLNYNPLPCTCNGFELLEWMSLTRVRIMNKDLLVCRNGDSRLELVGDLSQRVLALQRECISKRLLIVVSSFSCAVLLLVAGFVWVFQKRWWILYMWNLTVSKFYGYKTSGSPRHRAELGDPASPPDPRFTFDAFFVYTASSSDFVLDECLQELEQNRGHRLCVEDRDFLPGSYVPCNMTSAVRSSRRTVLVLDRGFRPAGWTHYAVEMAQVEAARTSRDVLHLLVVGAPPDGPLAEPYLTALRRGRFSEVPPRECRPDVRAKFWDRLSHTLGHGGRGRDRLQPHLVLSD</sequence>
<feature type="domain" description="TIR" evidence="13">
    <location>
        <begin position="773"/>
        <end position="915"/>
    </location>
</feature>
<dbReference type="InterPro" id="IPR032675">
    <property type="entry name" value="LRR_dom_sf"/>
</dbReference>
<dbReference type="AlphaFoldDB" id="A0A433UBN6"/>
<dbReference type="SMART" id="SM00255">
    <property type="entry name" value="TIR"/>
    <property type="match status" value="1"/>
</dbReference>
<keyword evidence="3" id="KW-0433">Leucine-rich repeat</keyword>
<dbReference type="OrthoDB" id="1526598at2759"/>
<evidence type="ECO:0000256" key="2">
    <source>
        <dbReference type="ARBA" id="ARBA00009634"/>
    </source>
</evidence>
<evidence type="ECO:0000256" key="10">
    <source>
        <dbReference type="ARBA" id="ARBA00023180"/>
    </source>
</evidence>
<dbReference type="PROSITE" id="PS51450">
    <property type="entry name" value="LRR"/>
    <property type="match status" value="4"/>
</dbReference>
<evidence type="ECO:0000313" key="15">
    <source>
        <dbReference type="Proteomes" id="UP000271974"/>
    </source>
</evidence>
<evidence type="ECO:0000256" key="11">
    <source>
        <dbReference type="SAM" id="MobiDB-lite"/>
    </source>
</evidence>
<dbReference type="SUPFAM" id="SSF52058">
    <property type="entry name" value="L domain-like"/>
    <property type="match status" value="3"/>
</dbReference>
<keyword evidence="5" id="KW-0732">Signal</keyword>
<dbReference type="PANTHER" id="PTHR24365:SF541">
    <property type="entry name" value="PROTEIN TOLL-RELATED"/>
    <property type="match status" value="1"/>
</dbReference>
<organism evidence="14 15">
    <name type="scientific">Elysia chlorotica</name>
    <name type="common">Eastern emerald elysia</name>
    <name type="synonym">Sea slug</name>
    <dbReference type="NCBI Taxonomy" id="188477"/>
    <lineage>
        <taxon>Eukaryota</taxon>
        <taxon>Metazoa</taxon>
        <taxon>Spiralia</taxon>
        <taxon>Lophotrochozoa</taxon>
        <taxon>Mollusca</taxon>
        <taxon>Gastropoda</taxon>
        <taxon>Heterobranchia</taxon>
        <taxon>Euthyneura</taxon>
        <taxon>Panpulmonata</taxon>
        <taxon>Sacoglossa</taxon>
        <taxon>Placobranchoidea</taxon>
        <taxon>Plakobranchidae</taxon>
        <taxon>Elysia</taxon>
    </lineage>
</organism>
<name>A0A433UBN6_ELYCH</name>
<keyword evidence="4 12" id="KW-0812">Transmembrane</keyword>
<dbReference type="PROSITE" id="PS50104">
    <property type="entry name" value="TIR"/>
    <property type="match status" value="1"/>
</dbReference>